<gene>
    <name evidence="3" type="ORF">CGXH109_LOCUS66269</name>
</gene>
<reference evidence="3" key="1">
    <citation type="submission" date="2022-08" db="EMBL/GenBank/DDBJ databases">
        <authorList>
            <person name="Giroux E."/>
            <person name="Giroux E."/>
        </authorList>
    </citation>
    <scope>NUCLEOTIDE SEQUENCE</scope>
    <source>
        <strain evidence="3">H1091258</strain>
    </source>
</reference>
<feature type="domain" description="DUF6604" evidence="2">
    <location>
        <begin position="17"/>
        <end position="241"/>
    </location>
</feature>
<protein>
    <recommendedName>
        <fullName evidence="2">DUF6604 domain-containing protein</fullName>
    </recommendedName>
</protein>
<sequence>METTLDMTKVSYLFTIYKSSTNCFLRWLWCAYHQADPRSAAGVEPFRTTCKIIKVSHTVYNAGQPVPGSVLGALRDAIRHRKSVSQFYGDAGKANHGHRQFIKRLEQTLAILEPLEAQNVPFEDYLGRQEYERPRGILEQQPNQFAALIEGLNISPHASPPRASDTASPTAPTPSTPNKPESKTEPKKPEEFILEDDDIGVAYHAAHFLVDIHQFHTHLEETWKAAGEGKIPLLAAAFQSNCIAYLNCYKTPRVDCSALCLFSEHNCTCRQCNRIRNFIQFRTNSSNADVYVKLARRLWMIASIINDSGRNLGESYRPPEVHGRPAICNLLNCPDQFRTPPSSEIPHLENFLSTENQRIVRDLVDAINNRLDPLKRGITVVEMIKENFLKGFVDICEALFDFGQSFLLQNTRVVHGELVVVMSMFLLVEKTTMQYDGLRGSACRAQGLRFAMDMYRATEPVLETVQHCHSDSSMGLETLRLGLNIYGSDEQSGIYHESPWTVGCHMLDMLTAAIRVGGKVCRYWAVLRTTLHLYNALRIRGFDEFQIPQIPVLEELSGMFLQEVFLATVPKLKFLSSFGLAVFNSHWVKHSGKFQLERGLDLLTPSIEAPYWGLCNQHYTNHQRNGEFLCKVYKTEKPVALCPCKRCEGKRAAQVQANLQKVKKARDLLRKDTWYGYACKSRGAVLTEVQGPAPIARVNFFALFRSCAAILESFGSLAIPVVQNKYKEHGLWKDWMDKGLSISRFAAEDLMEILDAMPGDTRRDRERLAKKPLFKHASIISSLDDAIRDRTIVFQMYDDAEAGHKHIIRTLQDIHRILKPLESQSADVVFVDYAADAQQALWNNGFQGLHVDESAESSHGSPRSGSESSSSGDASSPGSAPTQAAQPQAQPMGPIEFDLEDDEMTQMIDSAWFLIEMNKMRAQLQQIWAEAARGDVPIVFAAWLTSLAVYDMSDRDHMPQDYLNKFCLMQAYNCRCNSFQMDPDECLQSAVRLFKTAKAIGEYGQRIGGFRAPQIDGQPRGSGERFTYNITNTNIVSEPPSFPDSYRNRIYEALESVRVSLPLRGHSARAVARAERLRLDYYRGIKICEAFFDVAQRFFLQEENPRKPSIFLVTTMDLFMLTADAASTHGGRLGGTQCRVATLELALHVRDCLAQFKPDADLLEHCPDVVDRVRGLSTAIHYYIMEIKSGLYYESPWTMGCHMLEFLTTANNIGLSICKRYAVFQSILHLYNAMRRWNTKELSIPKNYELEKLCQMFVWPVFKGNMPMSGFLSVFLLALYQSGPTDNVKYGAATRLERGVTFLEAEPYSCWISLTEHHSDLHSQDPIFFTKVYNRPVPLVCPCLDCTEGTSSAYRHKIEQALREHASTKLSGYTAKARALLTEELSAETPLSRLNMLKLFQAYAEMLSGFGRLARPELEPAYRKQRVWMNEMKYGLVLGRFAVEDTLELIDLNIGGTSKEERRLVRHPLLLGAAKMFNDMQEGRQPEDAKLGRLLWDLA</sequence>
<keyword evidence="4" id="KW-1185">Reference proteome</keyword>
<feature type="region of interest" description="Disordered" evidence="1">
    <location>
        <begin position="852"/>
        <end position="894"/>
    </location>
</feature>
<evidence type="ECO:0000256" key="1">
    <source>
        <dbReference type="SAM" id="MobiDB-lite"/>
    </source>
</evidence>
<dbReference type="EMBL" id="CAMGZC010000441">
    <property type="protein sequence ID" value="CAI0647496.1"/>
    <property type="molecule type" value="Genomic_DNA"/>
</dbReference>
<dbReference type="InterPro" id="IPR046539">
    <property type="entry name" value="DUF6604"/>
</dbReference>
<feature type="compositionally biased region" description="Basic and acidic residues" evidence="1">
    <location>
        <begin position="180"/>
        <end position="189"/>
    </location>
</feature>
<name>A0A9W4RUA7_9PEZI</name>
<dbReference type="PANTHER" id="PTHR38795:SF1">
    <property type="entry name" value="DUF6604 DOMAIN-CONTAINING PROTEIN"/>
    <property type="match status" value="1"/>
</dbReference>
<dbReference type="PANTHER" id="PTHR38795">
    <property type="entry name" value="DUF6604 DOMAIN-CONTAINING PROTEIN"/>
    <property type="match status" value="1"/>
</dbReference>
<organism evidence="3 4">
    <name type="scientific">Colletotrichum noveboracense</name>
    <dbReference type="NCBI Taxonomy" id="2664923"/>
    <lineage>
        <taxon>Eukaryota</taxon>
        <taxon>Fungi</taxon>
        <taxon>Dikarya</taxon>
        <taxon>Ascomycota</taxon>
        <taxon>Pezizomycotina</taxon>
        <taxon>Sordariomycetes</taxon>
        <taxon>Hypocreomycetidae</taxon>
        <taxon>Glomerellales</taxon>
        <taxon>Glomerellaceae</taxon>
        <taxon>Colletotrichum</taxon>
        <taxon>Colletotrichum gloeosporioides species complex</taxon>
    </lineage>
</organism>
<feature type="compositionally biased region" description="Low complexity" evidence="1">
    <location>
        <begin position="160"/>
        <end position="170"/>
    </location>
</feature>
<feature type="region of interest" description="Disordered" evidence="1">
    <location>
        <begin position="156"/>
        <end position="189"/>
    </location>
</feature>
<evidence type="ECO:0000313" key="3">
    <source>
        <dbReference type="EMBL" id="CAI0647496.1"/>
    </source>
</evidence>
<feature type="domain" description="DUF6604" evidence="2">
    <location>
        <begin position="778"/>
        <end position="949"/>
    </location>
</feature>
<accession>A0A9W4RUA7</accession>
<evidence type="ECO:0000313" key="4">
    <source>
        <dbReference type="Proteomes" id="UP001152533"/>
    </source>
</evidence>
<comment type="caution">
    <text evidence="3">The sequence shown here is derived from an EMBL/GenBank/DDBJ whole genome shotgun (WGS) entry which is preliminary data.</text>
</comment>
<evidence type="ECO:0000259" key="2">
    <source>
        <dbReference type="Pfam" id="PF20253"/>
    </source>
</evidence>
<proteinExistence type="predicted"/>
<feature type="compositionally biased region" description="Low complexity" evidence="1">
    <location>
        <begin position="857"/>
        <end position="891"/>
    </location>
</feature>
<dbReference type="Proteomes" id="UP001152533">
    <property type="component" value="Unassembled WGS sequence"/>
</dbReference>
<dbReference type="Pfam" id="PF20253">
    <property type="entry name" value="DUF6604"/>
    <property type="match status" value="2"/>
</dbReference>